<name>A0A1H4I935_9ACTN</name>
<sequence>MEQQSKALARIGNIETGVERTAGTTAGGEDLAVLAPAAAAALNLLADAVRRGGTDHDDIVQALKAARVHEAFAAVFDAASERVMDAADDPYDFDVRLHADNLAGAAGDVRRAFEWL</sequence>
<protein>
    <submittedName>
        <fullName evidence="1">Uncharacterized protein</fullName>
    </submittedName>
</protein>
<evidence type="ECO:0000313" key="2">
    <source>
        <dbReference type="Proteomes" id="UP000182375"/>
    </source>
</evidence>
<dbReference type="RefSeq" id="WP_074989935.1">
    <property type="nucleotide sequence ID" value="NZ_FNTD01000003.1"/>
</dbReference>
<proteinExistence type="predicted"/>
<dbReference type="AlphaFoldDB" id="A0A1H4I935"/>
<dbReference type="GeneID" id="95509374"/>
<dbReference type="EMBL" id="FNTD01000003">
    <property type="protein sequence ID" value="SEB30501.1"/>
    <property type="molecule type" value="Genomic_DNA"/>
</dbReference>
<dbReference type="Proteomes" id="UP000182375">
    <property type="component" value="Unassembled WGS sequence"/>
</dbReference>
<organism evidence="1 2">
    <name type="scientific">Streptomyces misionensis</name>
    <dbReference type="NCBI Taxonomy" id="67331"/>
    <lineage>
        <taxon>Bacteria</taxon>
        <taxon>Bacillati</taxon>
        <taxon>Actinomycetota</taxon>
        <taxon>Actinomycetes</taxon>
        <taxon>Kitasatosporales</taxon>
        <taxon>Streptomycetaceae</taxon>
        <taxon>Streptomyces</taxon>
    </lineage>
</organism>
<dbReference type="STRING" id="67331.SAMN04490357_0042"/>
<gene>
    <name evidence="1" type="ORF">SAMN04490357_0042</name>
</gene>
<reference evidence="1 2" key="1">
    <citation type="submission" date="2016-10" db="EMBL/GenBank/DDBJ databases">
        <authorList>
            <person name="de Groot N.N."/>
        </authorList>
    </citation>
    <scope>NUCLEOTIDE SEQUENCE [LARGE SCALE GENOMIC DNA]</scope>
    <source>
        <strain evidence="1 2">DSM 40306</strain>
    </source>
</reference>
<evidence type="ECO:0000313" key="1">
    <source>
        <dbReference type="EMBL" id="SEB30501.1"/>
    </source>
</evidence>
<accession>A0A1H4I935</accession>